<dbReference type="AlphaFoldDB" id="A0A0D2NF06"/>
<dbReference type="PANTHER" id="PTHR33794">
    <property type="entry name" value="BACILLOLYSIN"/>
    <property type="match status" value="1"/>
</dbReference>
<gene>
    <name evidence="2" type="ORF">MNEG_4226</name>
</gene>
<evidence type="ECO:0000313" key="2">
    <source>
        <dbReference type="EMBL" id="KIZ03731.1"/>
    </source>
</evidence>
<keyword evidence="3" id="KW-1185">Reference proteome</keyword>
<organism evidence="2 3">
    <name type="scientific">Monoraphidium neglectum</name>
    <dbReference type="NCBI Taxonomy" id="145388"/>
    <lineage>
        <taxon>Eukaryota</taxon>
        <taxon>Viridiplantae</taxon>
        <taxon>Chlorophyta</taxon>
        <taxon>core chlorophytes</taxon>
        <taxon>Chlorophyceae</taxon>
        <taxon>CS clade</taxon>
        <taxon>Sphaeropleales</taxon>
        <taxon>Selenastraceae</taxon>
        <taxon>Monoraphidium</taxon>
    </lineage>
</organism>
<feature type="domain" description="Peptidase M4" evidence="1">
    <location>
        <begin position="316"/>
        <end position="478"/>
    </location>
</feature>
<evidence type="ECO:0000259" key="1">
    <source>
        <dbReference type="Pfam" id="PF01447"/>
    </source>
</evidence>
<protein>
    <submittedName>
        <fullName evidence="2">Bacillolysin</fullName>
        <ecNumber evidence="2">3.4.24.28</ecNumber>
    </submittedName>
</protein>
<evidence type="ECO:0000313" key="3">
    <source>
        <dbReference type="Proteomes" id="UP000054498"/>
    </source>
</evidence>
<dbReference type="OrthoDB" id="5332336at2759"/>
<dbReference type="EMBL" id="KK100794">
    <property type="protein sequence ID" value="KIZ03731.1"/>
    <property type="molecule type" value="Genomic_DNA"/>
</dbReference>
<dbReference type="Gene3D" id="3.10.170.10">
    <property type="match status" value="1"/>
</dbReference>
<dbReference type="SUPFAM" id="SSF55486">
    <property type="entry name" value="Metalloproteases ('zincins'), catalytic domain"/>
    <property type="match status" value="1"/>
</dbReference>
<dbReference type="GO" id="GO:0004222">
    <property type="term" value="F:metalloendopeptidase activity"/>
    <property type="evidence" value="ECO:0007669"/>
    <property type="project" value="InterPro"/>
</dbReference>
<dbReference type="EC" id="3.4.24.28" evidence="2"/>
<dbReference type="InterPro" id="IPR013856">
    <property type="entry name" value="Peptidase_M4_domain"/>
</dbReference>
<dbReference type="KEGG" id="mng:MNEG_4226"/>
<keyword evidence="2" id="KW-0378">Hydrolase</keyword>
<dbReference type="STRING" id="145388.A0A0D2NF06"/>
<sequence length="478" mass="49862">MAARRTSPSGAAPARAAGASGAVQAALPSPFADLRLNCTGCGSLLCYAYSRSIPANTSIITRATLTAPATLRAGKPASYNPSTKEVLAWVSSHFNVPAEYFRVAKPTKYGDYTDTFKVGKKSVKVRHVRIEQVQSWISSFNPNQDFGALQVEFGYIFVHLDKNTVLAVTGGYIPSLFAPIAAAPSSLISPSFASASAAGAALAAAPDAPPAVAAALRAAAAGDASGLSPASDAASGGSAGPSASAGAVKLGGKWMVSCFVSESDTTPSCGPVWVQNFFIPPGGNSQPRSLDVSIDAFTGDLRLIRDNLRTVSAAVGVGNSLYAGQVSLPTGKGSKNAAGGQYELTNLKFNKKGQTFDWNNNPDNTNNPDFFAAATLFRNADNTWGTGTTLANTREERQTAAVDAHYGVGLTYRYFLQVHGRKGLDNRNTPINTFVHLGDALDNAFYSGGRTNVNECDGLMPLTPLEIAAHEVTHGVTE</sequence>
<accession>A0A0D2NF06</accession>
<reference evidence="2 3" key="1">
    <citation type="journal article" date="2013" name="BMC Genomics">
        <title>Reconstruction of the lipid metabolism for the microalga Monoraphidium neglectum from its genome sequence reveals characteristics suitable for biofuel production.</title>
        <authorList>
            <person name="Bogen C."/>
            <person name="Al-Dilaimi A."/>
            <person name="Albersmeier A."/>
            <person name="Wichmann J."/>
            <person name="Grundmann M."/>
            <person name="Rupp O."/>
            <person name="Lauersen K.J."/>
            <person name="Blifernez-Klassen O."/>
            <person name="Kalinowski J."/>
            <person name="Goesmann A."/>
            <person name="Mussgnug J.H."/>
            <person name="Kruse O."/>
        </authorList>
    </citation>
    <scope>NUCLEOTIDE SEQUENCE [LARGE SCALE GENOMIC DNA]</scope>
    <source>
        <strain evidence="2 3">SAG 48.87</strain>
    </source>
</reference>
<dbReference type="InterPro" id="IPR050728">
    <property type="entry name" value="Zinc_Metalloprotease_M4"/>
</dbReference>
<dbReference type="Pfam" id="PF01447">
    <property type="entry name" value="Peptidase_M4"/>
    <property type="match status" value="1"/>
</dbReference>
<dbReference type="GeneID" id="25737104"/>
<dbReference type="Proteomes" id="UP000054498">
    <property type="component" value="Unassembled WGS sequence"/>
</dbReference>
<dbReference type="RefSeq" id="XP_013902750.1">
    <property type="nucleotide sequence ID" value="XM_014047296.1"/>
</dbReference>
<dbReference type="PANTHER" id="PTHR33794:SF1">
    <property type="entry name" value="BACILLOLYSIN"/>
    <property type="match status" value="1"/>
</dbReference>
<name>A0A0D2NF06_9CHLO</name>
<proteinExistence type="predicted"/>